<dbReference type="SUPFAM" id="SSF53041">
    <property type="entry name" value="Resolvase-like"/>
    <property type="match status" value="1"/>
</dbReference>
<dbReference type="InterPro" id="IPR036162">
    <property type="entry name" value="Resolvase-like_N_sf"/>
</dbReference>
<dbReference type="RefSeq" id="WP_220045601.1">
    <property type="nucleotide sequence ID" value="NZ_BAAAVX010000038.1"/>
</dbReference>
<dbReference type="Pfam" id="PF13408">
    <property type="entry name" value="Zn_ribbon_recom"/>
    <property type="match status" value="1"/>
</dbReference>
<evidence type="ECO:0000256" key="1">
    <source>
        <dbReference type="ARBA" id="ARBA00023125"/>
    </source>
</evidence>
<dbReference type="Gene3D" id="3.40.50.1390">
    <property type="entry name" value="Resolvase, N-terminal catalytic domain"/>
    <property type="match status" value="1"/>
</dbReference>
<keyword evidence="1" id="KW-0238">DNA-binding</keyword>
<dbReference type="InterPro" id="IPR011109">
    <property type="entry name" value="DNA_bind_recombinase_dom"/>
</dbReference>
<dbReference type="EMBL" id="CP080333">
    <property type="protein sequence ID" value="QYL14574.1"/>
    <property type="molecule type" value="Genomic_DNA"/>
</dbReference>
<evidence type="ECO:0000313" key="4">
    <source>
        <dbReference type="EMBL" id="QYL14574.1"/>
    </source>
</evidence>
<sequence>MGNYLGRVRLSVHTDESTSVERQRENIEQWATMHGHRIVGWAEDIDVSGKVSPFDTPQFGDWLNNRWPEFDGIVAWRLDRLARNMFGLNDLFRWARERDKTVVSITESLDLSTTMGLAIAGFLGALAQMELEAISTRVTDSHRHLHSVGRWGHGKPPYGYRVVKNGDGCRLDIDLVKAKVVRRIVADVLDGVPLSRVCRQLETEGIPPPRHKPGGSTRWSQSATRNILRNRAMLGEYKRGDLGPDGKAIKVGPELIDLETYQRLQAALDSASKGVGVRRDASPLSGLVKCAECGSSLWFDTKIVRGKQYTYYRANRECEHPVTMQAEFLEQAAETTLLHFYGDKEIQDRQWVAGEDTVTALADAVRRFEALAEQLGSNDSPTARGVLQRQLDAVTAEMKGLEAKPQTEGHWAQVGTGVTWGQRWHGTGWDERRTMLRDAGIEFRVKGGPGKDREVSIPKRFDRTAVVRQQFSV</sequence>
<dbReference type="InterPro" id="IPR038109">
    <property type="entry name" value="DNA_bind_recomb_sf"/>
</dbReference>
<dbReference type="PANTHER" id="PTHR30461">
    <property type="entry name" value="DNA-INVERTASE FROM LAMBDOID PROPHAGE"/>
    <property type="match status" value="1"/>
</dbReference>
<dbReference type="SMART" id="SM00857">
    <property type="entry name" value="Resolvase"/>
    <property type="match status" value="1"/>
</dbReference>
<accession>A0ABX8V9U2</accession>
<evidence type="ECO:0000313" key="5">
    <source>
        <dbReference type="Proteomes" id="UP000825367"/>
    </source>
</evidence>
<gene>
    <name evidence="4" type="ORF">K0O64_15270</name>
</gene>
<feature type="domain" description="Recombinase" evidence="3">
    <location>
        <begin position="157"/>
        <end position="274"/>
    </location>
</feature>
<organism evidence="4 5">
    <name type="scientific">Mycolicibacterium pallens</name>
    <dbReference type="NCBI Taxonomy" id="370524"/>
    <lineage>
        <taxon>Bacteria</taxon>
        <taxon>Bacillati</taxon>
        <taxon>Actinomycetota</taxon>
        <taxon>Actinomycetes</taxon>
        <taxon>Mycobacteriales</taxon>
        <taxon>Mycobacteriaceae</taxon>
        <taxon>Mycolicibacterium</taxon>
    </lineage>
</organism>
<dbReference type="CDD" id="cd00338">
    <property type="entry name" value="Ser_Recombinase"/>
    <property type="match status" value="1"/>
</dbReference>
<proteinExistence type="predicted"/>
<dbReference type="InterPro" id="IPR025827">
    <property type="entry name" value="Zn_ribbon_recom_dom"/>
</dbReference>
<dbReference type="Gene3D" id="3.90.1750.20">
    <property type="entry name" value="Putative Large Serine Recombinase, Chain B, Domain 2"/>
    <property type="match status" value="1"/>
</dbReference>
<reference evidence="4 5" key="1">
    <citation type="submission" date="2021-07" db="EMBL/GenBank/DDBJ databases">
        <title>Whole genome sequencing of non-tuberculosis mycobacteria type-strains.</title>
        <authorList>
            <person name="Igarashi Y."/>
            <person name="Osugi A."/>
            <person name="Mitarai S."/>
        </authorList>
    </citation>
    <scope>NUCLEOTIDE SEQUENCE [LARGE SCALE GENOMIC DNA]</scope>
    <source>
        <strain evidence="4 5">JCM 16370</strain>
    </source>
</reference>
<dbReference type="Pfam" id="PF00239">
    <property type="entry name" value="Resolvase"/>
    <property type="match status" value="1"/>
</dbReference>
<keyword evidence="5" id="KW-1185">Reference proteome</keyword>
<keyword evidence="2" id="KW-0233">DNA recombination</keyword>
<evidence type="ECO:0000259" key="3">
    <source>
        <dbReference type="PROSITE" id="PS51737"/>
    </source>
</evidence>
<protein>
    <submittedName>
        <fullName evidence="4">Recombinase family protein</fullName>
    </submittedName>
</protein>
<dbReference type="InterPro" id="IPR006119">
    <property type="entry name" value="Resolv_N"/>
</dbReference>
<dbReference type="InterPro" id="IPR050639">
    <property type="entry name" value="SSR_resolvase"/>
</dbReference>
<dbReference type="Proteomes" id="UP000825367">
    <property type="component" value="Chromosome"/>
</dbReference>
<dbReference type="Pfam" id="PF07508">
    <property type="entry name" value="Recombinase"/>
    <property type="match status" value="1"/>
</dbReference>
<dbReference type="PANTHER" id="PTHR30461:SF2">
    <property type="entry name" value="SERINE RECOMBINASE PINE-RELATED"/>
    <property type="match status" value="1"/>
</dbReference>
<dbReference type="PROSITE" id="PS51737">
    <property type="entry name" value="RECOMBINASE_DNA_BIND"/>
    <property type="match status" value="1"/>
</dbReference>
<name>A0ABX8V9U2_9MYCO</name>
<evidence type="ECO:0000256" key="2">
    <source>
        <dbReference type="ARBA" id="ARBA00023172"/>
    </source>
</evidence>